<reference evidence="11 12" key="1">
    <citation type="journal article" date="2024" name="Science">
        <title>Giant polyketide synthase enzymes in the biosynthesis of giant marine polyether toxins.</title>
        <authorList>
            <person name="Fallon T.R."/>
            <person name="Shende V.V."/>
            <person name="Wierzbicki I.H."/>
            <person name="Pendleton A.L."/>
            <person name="Watervoot N.F."/>
            <person name="Auber R.P."/>
            <person name="Gonzalez D.J."/>
            <person name="Wisecaver J.H."/>
            <person name="Moore B.S."/>
        </authorList>
    </citation>
    <scope>NUCLEOTIDE SEQUENCE [LARGE SCALE GENOMIC DNA]</scope>
    <source>
        <strain evidence="11 12">12B1</strain>
    </source>
</reference>
<dbReference type="InterPro" id="IPR037019">
    <property type="entry name" value="Glyco_hydro_7_sf"/>
</dbReference>
<keyword evidence="9" id="KW-0624">Polysaccharide degradation</keyword>
<dbReference type="AlphaFoldDB" id="A0AB34JG70"/>
<evidence type="ECO:0000256" key="1">
    <source>
        <dbReference type="ARBA" id="ARBA00001641"/>
    </source>
</evidence>
<evidence type="ECO:0000313" key="11">
    <source>
        <dbReference type="EMBL" id="KAL1520625.1"/>
    </source>
</evidence>
<dbReference type="EC" id="3.2.1.91" evidence="3"/>
<dbReference type="Proteomes" id="UP001515480">
    <property type="component" value="Unassembled WGS sequence"/>
</dbReference>
<evidence type="ECO:0000256" key="3">
    <source>
        <dbReference type="ARBA" id="ARBA00012561"/>
    </source>
</evidence>
<gene>
    <name evidence="11" type="ORF">AB1Y20_022199</name>
</gene>
<evidence type="ECO:0000256" key="8">
    <source>
        <dbReference type="ARBA" id="ARBA00023295"/>
    </source>
</evidence>
<comment type="caution">
    <text evidence="11">The sequence shown here is derived from an EMBL/GenBank/DDBJ whole genome shotgun (WGS) entry which is preliminary data.</text>
</comment>
<comment type="catalytic activity">
    <reaction evidence="1">
        <text>Hydrolysis of (1-&gt;4)-beta-D-glucosidic linkages in cellulose and cellotetraose, releasing cellobiose from the non-reducing ends of the chains.</text>
        <dbReference type="EC" id="3.2.1.91"/>
    </reaction>
</comment>
<proteinExistence type="inferred from homology"/>
<dbReference type="GO" id="GO:0030245">
    <property type="term" value="P:cellulose catabolic process"/>
    <property type="evidence" value="ECO:0007669"/>
    <property type="project" value="UniProtKB-KW"/>
</dbReference>
<protein>
    <recommendedName>
        <fullName evidence="3">cellulose 1,4-beta-cellobiosidase (non-reducing end)</fullName>
        <ecNumber evidence="3">3.2.1.91</ecNumber>
    </recommendedName>
</protein>
<evidence type="ECO:0000256" key="9">
    <source>
        <dbReference type="ARBA" id="ARBA00023326"/>
    </source>
</evidence>
<keyword evidence="7" id="KW-0119">Carbohydrate metabolism</keyword>
<feature type="region of interest" description="Disordered" evidence="10">
    <location>
        <begin position="431"/>
        <end position="455"/>
    </location>
</feature>
<evidence type="ECO:0000256" key="2">
    <source>
        <dbReference type="ARBA" id="ARBA00006044"/>
    </source>
</evidence>
<evidence type="ECO:0000256" key="5">
    <source>
        <dbReference type="ARBA" id="ARBA00022801"/>
    </source>
</evidence>
<accession>A0AB34JG70</accession>
<dbReference type="InterPro" id="IPR013320">
    <property type="entry name" value="ConA-like_dom_sf"/>
</dbReference>
<keyword evidence="4" id="KW-0732">Signal</keyword>
<keyword evidence="12" id="KW-1185">Reference proteome</keyword>
<dbReference type="EMBL" id="JBGBPQ010000008">
    <property type="protein sequence ID" value="KAL1520625.1"/>
    <property type="molecule type" value="Genomic_DNA"/>
</dbReference>
<sequence length="473" mass="49844">MQPLPFCDSDEDCFGDKWCCGENCGGNVACPSGTDCCVAPRTLTACPAHYHRCDANATHPSPFCDADADCAGDSHCCGELCAGNEACSLGYGCCVVALSDAPPPPPVHPSPPPPPPVAARTGGFVPFGARGGGMVFERYGRTAAQAEESSLTLRGNRRGYLALAPAELWGDIAYDRLRLLGKTLRVTIDVSRVGCGCNAALYLVSMPAADDEGSGYCDIQSAPARRCLEVDLFEGNVKAAGVALHTQAGEAADGTCNQWGCAVRLGAADGGCKYGRGAPNVDSARPFELEGQFDLEGRIEVWMVQDGVRRRVWSAEDSGNPAPAAVPDEARQSVEQALADGVVLVASLWAAKGDGMAWLDGGCNEAYPHCVREDAAVKFSNLAAQTVALHPSEPVPQGRNEDRLFVLVSIAAMLAFLGWFRSEDRKDADGMLTGVRRPGSPSPRKNIGKSKRALGAYDKVTTPKETAISMDVD</sequence>
<name>A0AB34JG70_PRYPA</name>
<evidence type="ECO:0000313" key="12">
    <source>
        <dbReference type="Proteomes" id="UP001515480"/>
    </source>
</evidence>
<evidence type="ECO:0000256" key="6">
    <source>
        <dbReference type="ARBA" id="ARBA00023001"/>
    </source>
</evidence>
<dbReference type="Gene3D" id="2.70.100.10">
    <property type="entry name" value="Glycoside hydrolase, family 7, domain"/>
    <property type="match status" value="1"/>
</dbReference>
<keyword evidence="5" id="KW-0378">Hydrolase</keyword>
<keyword evidence="6" id="KW-0136">Cellulose degradation</keyword>
<dbReference type="GO" id="GO:0016162">
    <property type="term" value="F:cellulose 1,4-beta-cellobiosidase activity"/>
    <property type="evidence" value="ECO:0007669"/>
    <property type="project" value="UniProtKB-EC"/>
</dbReference>
<evidence type="ECO:0000256" key="7">
    <source>
        <dbReference type="ARBA" id="ARBA00023277"/>
    </source>
</evidence>
<organism evidence="11 12">
    <name type="scientific">Prymnesium parvum</name>
    <name type="common">Toxic golden alga</name>
    <dbReference type="NCBI Taxonomy" id="97485"/>
    <lineage>
        <taxon>Eukaryota</taxon>
        <taxon>Haptista</taxon>
        <taxon>Haptophyta</taxon>
        <taxon>Prymnesiophyceae</taxon>
        <taxon>Prymnesiales</taxon>
        <taxon>Prymnesiaceae</taxon>
        <taxon>Prymnesium</taxon>
    </lineage>
</organism>
<dbReference type="PANTHER" id="PTHR33753:SF2">
    <property type="entry name" value="GLYCOSIDE HYDROLASE FAMILY 7 PROTEIN"/>
    <property type="match status" value="1"/>
</dbReference>
<comment type="similarity">
    <text evidence="2">Belongs to the glycosyl hydrolase 7 (cellulase C) family.</text>
</comment>
<dbReference type="PANTHER" id="PTHR33753">
    <property type="entry name" value="1,4-BETA-D-GLUCAN CELLOBIOHYDROLASE B"/>
    <property type="match status" value="1"/>
</dbReference>
<evidence type="ECO:0000256" key="10">
    <source>
        <dbReference type="SAM" id="MobiDB-lite"/>
    </source>
</evidence>
<dbReference type="SUPFAM" id="SSF49899">
    <property type="entry name" value="Concanavalin A-like lectins/glucanases"/>
    <property type="match status" value="1"/>
</dbReference>
<keyword evidence="8" id="KW-0326">Glycosidase</keyword>
<evidence type="ECO:0000256" key="4">
    <source>
        <dbReference type="ARBA" id="ARBA00022729"/>
    </source>
</evidence>
<dbReference type="InterPro" id="IPR001722">
    <property type="entry name" value="Glyco_hydro_7"/>
</dbReference>